<evidence type="ECO:0000256" key="11">
    <source>
        <dbReference type="SAM" id="Phobius"/>
    </source>
</evidence>
<dbReference type="SUPFAM" id="SSF53822">
    <property type="entry name" value="Periplasmic binding protein-like I"/>
    <property type="match status" value="1"/>
</dbReference>
<feature type="transmembrane region" description="Helical" evidence="11">
    <location>
        <begin position="797"/>
        <end position="815"/>
    </location>
</feature>
<feature type="domain" description="G-protein coupled receptors family 3 profile" evidence="12">
    <location>
        <begin position="565"/>
        <end position="829"/>
    </location>
</feature>
<keyword evidence="10" id="KW-0807">Transducer</keyword>
<dbReference type="Proteomes" id="UP000271162">
    <property type="component" value="Unassembled WGS sequence"/>
</dbReference>
<keyword evidence="8" id="KW-0675">Receptor</keyword>
<keyword evidence="14" id="KW-1185">Reference proteome</keyword>
<organism evidence="15">
    <name type="scientific">Nippostrongylus brasiliensis</name>
    <name type="common">Rat hookworm</name>
    <dbReference type="NCBI Taxonomy" id="27835"/>
    <lineage>
        <taxon>Eukaryota</taxon>
        <taxon>Metazoa</taxon>
        <taxon>Ecdysozoa</taxon>
        <taxon>Nematoda</taxon>
        <taxon>Chromadorea</taxon>
        <taxon>Rhabditida</taxon>
        <taxon>Rhabditina</taxon>
        <taxon>Rhabditomorpha</taxon>
        <taxon>Strongyloidea</taxon>
        <taxon>Heligmosomidae</taxon>
        <taxon>Nippostrongylus</taxon>
    </lineage>
</organism>
<dbReference type="InterPro" id="IPR001828">
    <property type="entry name" value="ANF_lig-bd_rcpt"/>
</dbReference>
<evidence type="ECO:0000313" key="14">
    <source>
        <dbReference type="Proteomes" id="UP000271162"/>
    </source>
</evidence>
<dbReference type="InterPro" id="IPR050726">
    <property type="entry name" value="mGluR"/>
</dbReference>
<feature type="transmembrane region" description="Helical" evidence="11">
    <location>
        <begin position="602"/>
        <end position="622"/>
    </location>
</feature>
<dbReference type="Pfam" id="PF01094">
    <property type="entry name" value="ANF_receptor"/>
    <property type="match status" value="1"/>
</dbReference>
<dbReference type="Pfam" id="PF07562">
    <property type="entry name" value="NCD3G"/>
    <property type="match status" value="1"/>
</dbReference>
<evidence type="ECO:0000256" key="6">
    <source>
        <dbReference type="ARBA" id="ARBA00023040"/>
    </source>
</evidence>
<keyword evidence="6" id="KW-0297">G-protein coupled receptor</keyword>
<accession>A0A158QWV9</accession>
<dbReference type="EMBL" id="UYSL01019762">
    <property type="protein sequence ID" value="VDL69463.1"/>
    <property type="molecule type" value="Genomic_DNA"/>
</dbReference>
<dbReference type="PANTHER" id="PTHR24060">
    <property type="entry name" value="METABOTROPIC GLUTAMATE RECEPTOR"/>
    <property type="match status" value="1"/>
</dbReference>
<dbReference type="STRING" id="27835.A0A158QWV9"/>
<feature type="transmembrane region" description="Helical" evidence="11">
    <location>
        <begin position="628"/>
        <end position="650"/>
    </location>
</feature>
<dbReference type="InterPro" id="IPR017978">
    <property type="entry name" value="GPCR_3_C"/>
</dbReference>
<dbReference type="InterPro" id="IPR028082">
    <property type="entry name" value="Peripla_BP_I"/>
</dbReference>
<feature type="transmembrane region" description="Helical" evidence="11">
    <location>
        <begin position="671"/>
        <end position="698"/>
    </location>
</feature>
<dbReference type="AlphaFoldDB" id="A0A158QWV9"/>
<dbReference type="Gene3D" id="3.40.50.2300">
    <property type="match status" value="3"/>
</dbReference>
<evidence type="ECO:0000259" key="12">
    <source>
        <dbReference type="PROSITE" id="PS50259"/>
    </source>
</evidence>
<dbReference type="Gene3D" id="2.10.50.30">
    <property type="entry name" value="GPCR, family 3, nine cysteines domain"/>
    <property type="match status" value="1"/>
</dbReference>
<evidence type="ECO:0000256" key="7">
    <source>
        <dbReference type="ARBA" id="ARBA00023136"/>
    </source>
</evidence>
<dbReference type="PRINTS" id="PR00248">
    <property type="entry name" value="GPCRMGR"/>
</dbReference>
<evidence type="ECO:0000256" key="1">
    <source>
        <dbReference type="ARBA" id="ARBA00004651"/>
    </source>
</evidence>
<dbReference type="InterPro" id="IPR017979">
    <property type="entry name" value="GPCR_3_CS"/>
</dbReference>
<comment type="similarity">
    <text evidence="2">Belongs to the G-protein coupled receptor 3 family.</text>
</comment>
<reference evidence="13 14" key="2">
    <citation type="submission" date="2018-11" db="EMBL/GenBank/DDBJ databases">
        <authorList>
            <consortium name="Pathogen Informatics"/>
        </authorList>
    </citation>
    <scope>NUCLEOTIDE SEQUENCE [LARGE SCALE GENOMIC DNA]</scope>
</reference>
<dbReference type="InterPro" id="IPR038550">
    <property type="entry name" value="GPCR_3_9-Cys_sf"/>
</dbReference>
<dbReference type="GO" id="GO:0004930">
    <property type="term" value="F:G protein-coupled receptor activity"/>
    <property type="evidence" value="ECO:0007669"/>
    <property type="project" value="UniProtKB-KW"/>
</dbReference>
<dbReference type="InterPro" id="IPR000337">
    <property type="entry name" value="GPCR_3"/>
</dbReference>
<evidence type="ECO:0000256" key="5">
    <source>
        <dbReference type="ARBA" id="ARBA00022989"/>
    </source>
</evidence>
<protein>
    <submittedName>
        <fullName evidence="15">Probable metabotropic glutamate receptor mgl-1 (inferred by orthology to a C. elegans protein)</fullName>
    </submittedName>
</protein>
<dbReference type="CDD" id="cd15934">
    <property type="entry name" value="7tmC_mGluRs_group2_3"/>
    <property type="match status" value="1"/>
</dbReference>
<comment type="subcellular location">
    <subcellularLocation>
        <location evidence="1">Cell membrane</location>
        <topology evidence="1">Multi-pass membrane protein</topology>
    </subcellularLocation>
</comment>
<evidence type="ECO:0000313" key="13">
    <source>
        <dbReference type="EMBL" id="VDL69463.1"/>
    </source>
</evidence>
<dbReference type="Pfam" id="PF00003">
    <property type="entry name" value="7tm_3"/>
    <property type="match status" value="1"/>
</dbReference>
<evidence type="ECO:0000256" key="3">
    <source>
        <dbReference type="ARBA" id="ARBA00022475"/>
    </source>
</evidence>
<dbReference type="PRINTS" id="PR00593">
    <property type="entry name" value="MTABOTROPICR"/>
</dbReference>
<dbReference type="PROSITE" id="PS00981">
    <property type="entry name" value="G_PROTEIN_RECEP_F3_3"/>
    <property type="match status" value="1"/>
</dbReference>
<evidence type="ECO:0000256" key="4">
    <source>
        <dbReference type="ARBA" id="ARBA00022692"/>
    </source>
</evidence>
<dbReference type="PROSITE" id="PS50259">
    <property type="entry name" value="G_PROTEIN_RECEP_F3_4"/>
    <property type="match status" value="1"/>
</dbReference>
<feature type="transmembrane region" description="Helical" evidence="11">
    <location>
        <begin position="564"/>
        <end position="590"/>
    </location>
</feature>
<proteinExistence type="inferred from homology"/>
<dbReference type="InterPro" id="IPR000162">
    <property type="entry name" value="GPCR_3_mtglu_rcpt"/>
</dbReference>
<evidence type="ECO:0000256" key="10">
    <source>
        <dbReference type="ARBA" id="ARBA00023224"/>
    </source>
</evidence>
<dbReference type="PROSITE" id="PS00980">
    <property type="entry name" value="G_PROTEIN_RECEP_F3_2"/>
    <property type="match status" value="1"/>
</dbReference>
<keyword evidence="3" id="KW-1003">Cell membrane</keyword>
<keyword evidence="5 11" id="KW-1133">Transmembrane helix</keyword>
<feature type="transmembrane region" description="Helical" evidence="11">
    <location>
        <begin position="755"/>
        <end position="777"/>
    </location>
</feature>
<keyword evidence="9" id="KW-0325">Glycoprotein</keyword>
<evidence type="ECO:0000256" key="2">
    <source>
        <dbReference type="ARBA" id="ARBA00007242"/>
    </source>
</evidence>
<keyword evidence="7 11" id="KW-0472">Membrane</keyword>
<dbReference type="WBParaSite" id="NBR_0000587301-mRNA-1">
    <property type="protein sequence ID" value="NBR_0000587301-mRNA-1"/>
    <property type="gene ID" value="NBR_0000587301"/>
</dbReference>
<dbReference type="InterPro" id="IPR011500">
    <property type="entry name" value="GPCR_3_9-Cys_dom"/>
</dbReference>
<feature type="transmembrane region" description="Helical" evidence="11">
    <location>
        <begin position="724"/>
        <end position="743"/>
    </location>
</feature>
<reference evidence="15" key="1">
    <citation type="submission" date="2016-04" db="UniProtKB">
        <authorList>
            <consortium name="WormBaseParasite"/>
        </authorList>
    </citation>
    <scope>IDENTIFICATION</scope>
</reference>
<evidence type="ECO:0000256" key="9">
    <source>
        <dbReference type="ARBA" id="ARBA00023180"/>
    </source>
</evidence>
<evidence type="ECO:0000313" key="15">
    <source>
        <dbReference type="WBParaSite" id="NBR_0000587301-mRNA-1"/>
    </source>
</evidence>
<keyword evidence="4 11" id="KW-0812">Transmembrane</keyword>
<sequence>MPVSKFSQITRFQPRQIRVAGDVILGGVFPVHTKSNNPDEPCGEIAETRGVHRVEAMLYAIDQINAQKDFLQGYKLGALILDSCSSPAYALNQSLEFVRDMIGSADNSHYLCSDGSEPHVQMSRRKKKVIAVVGASYSSVTVQVANLLRLFRIVQVSPASTNADLSDKNRFEYFARKGNYINYTTKNENKTVPSDDYQAMAMAEIAVRFNWTYVSLVYSADEYGELGADAFKKEARKKGICIAIEERIQNRKDSFAESIDNLVKKLQPDRKVGARVVVLFVGTELASESWDRNNDKYMIGRNKLAAEGALVLMLASQKVPSFNEYLMSLQPGSEKFERNKWLRELWISKYNCKFDLPPESTENRYSKTPDTCQSLDNIDGEEFYQKYLLKVQFEGRQQTVHLRGSRNYQSTTKRTWLERASNFLHKAMDQPATRFFRSNQNQQGNISYTIQVLILFLLDIQLADLDKNRYHHGSNQEFDYVEIGHWSENNLTINEKEVWWPGGDHVPLSQCSLECRTGYRKQLIKDEQCCWACTKCDDYEFLVNETHCAACERGCLRYMRWNSLYSIVPAIFAVIGIVATFFVTGVYVIYNETPVVKASGRELSYLLLISMAMCYSMTFVLLSKPNTIICAIKRTGIGFAFSCLYAALLVKTNRISRIFTPAAMSVQRPLFISPISQVVMTSMLAGVQLIGSLVWLFIVPPGSRHDYPRRDQVVLTCNVPDHHFLYSLTYDGFLIIACTVYAVKTRKVPENFNETKFIGFSMYTTCVVWLSWIFFFFGTGSDFEIQTSSLCISISMSANVALVCIFSPKLWIILFEKHKNVRKQEGNMLNKRYSENFGVRLYGSTSEEPSRFTSSLLTGSQTCRKLSHPTSSSSANDIFL</sequence>
<gene>
    <name evidence="13" type="ORF">NBR_LOCUS5874</name>
</gene>
<evidence type="ECO:0000256" key="8">
    <source>
        <dbReference type="ARBA" id="ARBA00023170"/>
    </source>
</evidence>
<name>A0A158QWV9_NIPBR</name>
<dbReference type="OMA" id="CNIQDMS"/>
<dbReference type="GO" id="GO:0005886">
    <property type="term" value="C:plasma membrane"/>
    <property type="evidence" value="ECO:0007669"/>
    <property type="project" value="UniProtKB-SubCell"/>
</dbReference>